<dbReference type="InterPro" id="IPR027471">
    <property type="entry name" value="YbeD-like_sf"/>
</dbReference>
<protein>
    <submittedName>
        <fullName evidence="1">DUF493 family protein</fullName>
    </submittedName>
</protein>
<comment type="caution">
    <text evidence="1">The sequence shown here is derived from an EMBL/GenBank/DDBJ whole genome shotgun (WGS) entry which is preliminary data.</text>
</comment>
<gene>
    <name evidence="1" type="ORF">JI741_13710</name>
</gene>
<proteinExistence type="predicted"/>
<sequence length="87" mass="9989">MDQNWIDSFREKLDQHYAWPSLYVFKFIVPTGKEEQVKTLFPNNTATEKKSKQGNYTSVTVQAMMHSSDAVIDMYIQASQIEGIVAL</sequence>
<accession>A0ABS1KVD8</accession>
<dbReference type="Gene3D" id="3.30.70.260">
    <property type="match status" value="1"/>
</dbReference>
<name>A0ABS1KVD8_9BACT</name>
<dbReference type="RefSeq" id="WP_202010353.1">
    <property type="nucleotide sequence ID" value="NZ_JAERRB010000004.1"/>
</dbReference>
<evidence type="ECO:0000313" key="2">
    <source>
        <dbReference type="Proteomes" id="UP000613030"/>
    </source>
</evidence>
<evidence type="ECO:0000313" key="1">
    <source>
        <dbReference type="EMBL" id="MBL0742281.1"/>
    </source>
</evidence>
<dbReference type="SUPFAM" id="SSF117991">
    <property type="entry name" value="YbeD/HP0495-like"/>
    <property type="match status" value="1"/>
</dbReference>
<dbReference type="Proteomes" id="UP000613030">
    <property type="component" value="Unassembled WGS sequence"/>
</dbReference>
<dbReference type="EMBL" id="JAERRB010000004">
    <property type="protein sequence ID" value="MBL0742281.1"/>
    <property type="molecule type" value="Genomic_DNA"/>
</dbReference>
<organism evidence="1 2">
    <name type="scientific">Chryseolinea lacunae</name>
    <dbReference type="NCBI Taxonomy" id="2801331"/>
    <lineage>
        <taxon>Bacteria</taxon>
        <taxon>Pseudomonadati</taxon>
        <taxon>Bacteroidota</taxon>
        <taxon>Cytophagia</taxon>
        <taxon>Cytophagales</taxon>
        <taxon>Fulvivirgaceae</taxon>
        <taxon>Chryseolinea</taxon>
    </lineage>
</organism>
<keyword evidence="2" id="KW-1185">Reference proteome</keyword>
<dbReference type="InterPro" id="IPR007454">
    <property type="entry name" value="UPF0250_YbeD-like"/>
</dbReference>
<dbReference type="Pfam" id="PF04359">
    <property type="entry name" value="DUF493"/>
    <property type="match status" value="1"/>
</dbReference>
<reference evidence="1 2" key="1">
    <citation type="submission" date="2021-01" db="EMBL/GenBank/DDBJ databases">
        <title>Chryseolinea sp. Jin1 Genome sequencing and assembly.</title>
        <authorList>
            <person name="Kim I."/>
        </authorList>
    </citation>
    <scope>NUCLEOTIDE SEQUENCE [LARGE SCALE GENOMIC DNA]</scope>
    <source>
        <strain evidence="1 2">Jin1</strain>
    </source>
</reference>